<protein>
    <submittedName>
        <fullName evidence="8">Peptidase M48</fullName>
    </submittedName>
</protein>
<keyword evidence="2" id="KW-0479">Metal-binding</keyword>
<gene>
    <name evidence="8" type="ORF">ENW96_02165</name>
</gene>
<keyword evidence="5 6" id="KW-0482">Metalloprotease</keyword>
<dbReference type="Pfam" id="PF01435">
    <property type="entry name" value="Peptidase_M48"/>
    <property type="match status" value="1"/>
</dbReference>
<keyword evidence="4 6" id="KW-0862">Zinc</keyword>
<dbReference type="EMBL" id="DTMF01000055">
    <property type="protein sequence ID" value="HGF33177.1"/>
    <property type="molecule type" value="Genomic_DNA"/>
</dbReference>
<dbReference type="GO" id="GO:0046872">
    <property type="term" value="F:metal ion binding"/>
    <property type="evidence" value="ECO:0007669"/>
    <property type="project" value="UniProtKB-KW"/>
</dbReference>
<dbReference type="GO" id="GO:0051603">
    <property type="term" value="P:proteolysis involved in protein catabolic process"/>
    <property type="evidence" value="ECO:0007669"/>
    <property type="project" value="TreeGrafter"/>
</dbReference>
<reference evidence="8" key="1">
    <citation type="journal article" date="2020" name="mSystems">
        <title>Genome- and Community-Level Interaction Insights into Carbon Utilization and Element Cycling Functions of Hydrothermarchaeota in Hydrothermal Sediment.</title>
        <authorList>
            <person name="Zhou Z."/>
            <person name="Liu Y."/>
            <person name="Xu W."/>
            <person name="Pan J."/>
            <person name="Luo Z.H."/>
            <person name="Li M."/>
        </authorList>
    </citation>
    <scope>NUCLEOTIDE SEQUENCE [LARGE SCALE GENOMIC DNA]</scope>
    <source>
        <strain evidence="8">SpSt-897</strain>
    </source>
</reference>
<evidence type="ECO:0000256" key="6">
    <source>
        <dbReference type="RuleBase" id="RU003983"/>
    </source>
</evidence>
<comment type="similarity">
    <text evidence="6">Belongs to the peptidase M48 family.</text>
</comment>
<evidence type="ECO:0000256" key="2">
    <source>
        <dbReference type="ARBA" id="ARBA00022723"/>
    </source>
</evidence>
<dbReference type="Gene3D" id="3.30.2010.10">
    <property type="entry name" value="Metalloproteases ('zincins'), catalytic domain"/>
    <property type="match status" value="1"/>
</dbReference>
<comment type="caution">
    <text evidence="8">The sequence shown here is derived from an EMBL/GenBank/DDBJ whole genome shotgun (WGS) entry which is preliminary data.</text>
</comment>
<evidence type="ECO:0000256" key="4">
    <source>
        <dbReference type="ARBA" id="ARBA00022833"/>
    </source>
</evidence>
<evidence type="ECO:0000313" key="8">
    <source>
        <dbReference type="EMBL" id="HGF33177.1"/>
    </source>
</evidence>
<dbReference type="InterPro" id="IPR051156">
    <property type="entry name" value="Mito/Outer_Membr_Metalloprot"/>
</dbReference>
<dbReference type="GO" id="GO:0016020">
    <property type="term" value="C:membrane"/>
    <property type="evidence" value="ECO:0007669"/>
    <property type="project" value="TreeGrafter"/>
</dbReference>
<evidence type="ECO:0000256" key="5">
    <source>
        <dbReference type="ARBA" id="ARBA00023049"/>
    </source>
</evidence>
<accession>A0A7C3UWI9</accession>
<evidence type="ECO:0000256" key="1">
    <source>
        <dbReference type="ARBA" id="ARBA00022670"/>
    </source>
</evidence>
<dbReference type="GO" id="GO:0004222">
    <property type="term" value="F:metalloendopeptidase activity"/>
    <property type="evidence" value="ECO:0007669"/>
    <property type="project" value="InterPro"/>
</dbReference>
<evidence type="ECO:0000256" key="3">
    <source>
        <dbReference type="ARBA" id="ARBA00022801"/>
    </source>
</evidence>
<keyword evidence="3 6" id="KW-0378">Hydrolase</keyword>
<evidence type="ECO:0000259" key="7">
    <source>
        <dbReference type="Pfam" id="PF01435"/>
    </source>
</evidence>
<proteinExistence type="inferred from homology"/>
<sequence length="263" mass="28186">MPGEARKAVDIGAKTGQKALVAARGISESEEYYIGRAVAARLLARNPLSQNQEATLYVNEVGQAVAQKSSMPRTYRGYHFGILETSEPNAYACPGGIILITRGLIKECQNEDELAAVLAHEVAHVAHKDGVNSINKARWTEVLTTAGTEAARQYGGGVAGSLVNLFEGAIDDVFKTLVVNGYSRGAEESADREAVTTLTRAGYNPAALAALLSRLNSRGGGGGIFRSHPLTSQRVDVVKMLVRQTASSPQEQARAKRFQEVRF</sequence>
<dbReference type="PANTHER" id="PTHR22726:SF1">
    <property type="entry name" value="METALLOENDOPEPTIDASE OMA1, MITOCHONDRIAL"/>
    <property type="match status" value="1"/>
</dbReference>
<feature type="domain" description="Peptidase M48" evidence="7">
    <location>
        <begin position="56"/>
        <end position="239"/>
    </location>
</feature>
<dbReference type="PANTHER" id="PTHR22726">
    <property type="entry name" value="METALLOENDOPEPTIDASE OMA1"/>
    <property type="match status" value="1"/>
</dbReference>
<organism evidence="8">
    <name type="scientific">Desulfobacca acetoxidans</name>
    <dbReference type="NCBI Taxonomy" id="60893"/>
    <lineage>
        <taxon>Bacteria</taxon>
        <taxon>Pseudomonadati</taxon>
        <taxon>Thermodesulfobacteriota</taxon>
        <taxon>Desulfobaccia</taxon>
        <taxon>Desulfobaccales</taxon>
        <taxon>Desulfobaccaceae</taxon>
        <taxon>Desulfobacca</taxon>
    </lineage>
</organism>
<dbReference type="CDD" id="cd07324">
    <property type="entry name" value="M48C_Oma1-like"/>
    <property type="match status" value="1"/>
</dbReference>
<keyword evidence="1 6" id="KW-0645">Protease</keyword>
<name>A0A7C3UWI9_9BACT</name>
<dbReference type="AlphaFoldDB" id="A0A7C3UWI9"/>
<dbReference type="InterPro" id="IPR001915">
    <property type="entry name" value="Peptidase_M48"/>
</dbReference>
<comment type="cofactor">
    <cofactor evidence="6">
        <name>Zn(2+)</name>
        <dbReference type="ChEBI" id="CHEBI:29105"/>
    </cofactor>
    <text evidence="6">Binds 1 zinc ion per subunit.</text>
</comment>